<evidence type="ECO:0000313" key="2">
    <source>
        <dbReference type="Proteomes" id="UP001218218"/>
    </source>
</evidence>
<proteinExistence type="predicted"/>
<dbReference type="AlphaFoldDB" id="A0AAD7F2B8"/>
<organism evidence="1 2">
    <name type="scientific">Mycena albidolilacea</name>
    <dbReference type="NCBI Taxonomy" id="1033008"/>
    <lineage>
        <taxon>Eukaryota</taxon>
        <taxon>Fungi</taxon>
        <taxon>Dikarya</taxon>
        <taxon>Basidiomycota</taxon>
        <taxon>Agaricomycotina</taxon>
        <taxon>Agaricomycetes</taxon>
        <taxon>Agaricomycetidae</taxon>
        <taxon>Agaricales</taxon>
        <taxon>Marasmiineae</taxon>
        <taxon>Mycenaceae</taxon>
        <taxon>Mycena</taxon>
    </lineage>
</organism>
<reference evidence="1" key="1">
    <citation type="submission" date="2023-03" db="EMBL/GenBank/DDBJ databases">
        <title>Massive genome expansion in bonnet fungi (Mycena s.s.) driven by repeated elements and novel gene families across ecological guilds.</title>
        <authorList>
            <consortium name="Lawrence Berkeley National Laboratory"/>
            <person name="Harder C.B."/>
            <person name="Miyauchi S."/>
            <person name="Viragh M."/>
            <person name="Kuo A."/>
            <person name="Thoen E."/>
            <person name="Andreopoulos B."/>
            <person name="Lu D."/>
            <person name="Skrede I."/>
            <person name="Drula E."/>
            <person name="Henrissat B."/>
            <person name="Morin E."/>
            <person name="Kohler A."/>
            <person name="Barry K."/>
            <person name="LaButti K."/>
            <person name="Morin E."/>
            <person name="Salamov A."/>
            <person name="Lipzen A."/>
            <person name="Mereny Z."/>
            <person name="Hegedus B."/>
            <person name="Baldrian P."/>
            <person name="Stursova M."/>
            <person name="Weitz H."/>
            <person name="Taylor A."/>
            <person name="Grigoriev I.V."/>
            <person name="Nagy L.G."/>
            <person name="Martin F."/>
            <person name="Kauserud H."/>
        </authorList>
    </citation>
    <scope>NUCLEOTIDE SEQUENCE</scope>
    <source>
        <strain evidence="1">CBHHK002</strain>
    </source>
</reference>
<name>A0AAD7F2B8_9AGAR</name>
<comment type="caution">
    <text evidence="1">The sequence shown here is derived from an EMBL/GenBank/DDBJ whole genome shotgun (WGS) entry which is preliminary data.</text>
</comment>
<accession>A0AAD7F2B8</accession>
<dbReference type="Proteomes" id="UP001218218">
    <property type="component" value="Unassembled WGS sequence"/>
</dbReference>
<sequence>METGTHIPLLTPILKSQECDNIKAQELTLLERDGMIQKRCNGNAEREKLATQHKIWAASKAVDCSDQITSYESLKAERDTIAEDNKASLE</sequence>
<evidence type="ECO:0000313" key="1">
    <source>
        <dbReference type="EMBL" id="KAJ7362697.1"/>
    </source>
</evidence>
<keyword evidence="2" id="KW-1185">Reference proteome</keyword>
<dbReference type="EMBL" id="JARIHO010000004">
    <property type="protein sequence ID" value="KAJ7362697.1"/>
    <property type="molecule type" value="Genomic_DNA"/>
</dbReference>
<protein>
    <submittedName>
        <fullName evidence="1">Uncharacterized protein</fullName>
    </submittedName>
</protein>
<gene>
    <name evidence="1" type="ORF">DFH08DRAFT_950932</name>
</gene>